<dbReference type="InterPro" id="IPR011008">
    <property type="entry name" value="Dimeric_a/b-barrel"/>
</dbReference>
<evidence type="ECO:0000313" key="2">
    <source>
        <dbReference type="EMBL" id="KAK9811978.1"/>
    </source>
</evidence>
<dbReference type="Pfam" id="PF13826">
    <property type="entry name" value="Monooxy_af470-like"/>
    <property type="match status" value="1"/>
</dbReference>
<protein>
    <recommendedName>
        <fullName evidence="4">DUF4188 domain-containing protein</fullName>
    </recommendedName>
</protein>
<gene>
    <name evidence="2" type="ORF">WJX73_005129</name>
</gene>
<keyword evidence="1" id="KW-1133">Transmembrane helix</keyword>
<dbReference type="SUPFAM" id="SSF54909">
    <property type="entry name" value="Dimeric alpha+beta barrel"/>
    <property type="match status" value="1"/>
</dbReference>
<keyword evidence="3" id="KW-1185">Reference proteome</keyword>
<accession>A0AAW1PTN3</accession>
<organism evidence="2 3">
    <name type="scientific">Symbiochloris irregularis</name>
    <dbReference type="NCBI Taxonomy" id="706552"/>
    <lineage>
        <taxon>Eukaryota</taxon>
        <taxon>Viridiplantae</taxon>
        <taxon>Chlorophyta</taxon>
        <taxon>core chlorophytes</taxon>
        <taxon>Trebouxiophyceae</taxon>
        <taxon>Trebouxiales</taxon>
        <taxon>Trebouxiaceae</taxon>
        <taxon>Symbiochloris</taxon>
    </lineage>
</organism>
<reference evidence="2 3" key="1">
    <citation type="journal article" date="2024" name="Nat. Commun.">
        <title>Phylogenomics reveals the evolutionary origins of lichenization in chlorophyte algae.</title>
        <authorList>
            <person name="Puginier C."/>
            <person name="Libourel C."/>
            <person name="Otte J."/>
            <person name="Skaloud P."/>
            <person name="Haon M."/>
            <person name="Grisel S."/>
            <person name="Petersen M."/>
            <person name="Berrin J.G."/>
            <person name="Delaux P.M."/>
            <person name="Dal Grande F."/>
            <person name="Keller J."/>
        </authorList>
    </citation>
    <scope>NUCLEOTIDE SEQUENCE [LARGE SCALE GENOMIC DNA]</scope>
    <source>
        <strain evidence="2 3">SAG 2036</strain>
    </source>
</reference>
<dbReference type="Proteomes" id="UP001465755">
    <property type="component" value="Unassembled WGS sequence"/>
</dbReference>
<evidence type="ECO:0000313" key="3">
    <source>
        <dbReference type="Proteomes" id="UP001465755"/>
    </source>
</evidence>
<keyword evidence="1" id="KW-0472">Membrane</keyword>
<keyword evidence="1" id="KW-0812">Transmembrane</keyword>
<dbReference type="InterPro" id="IPR025444">
    <property type="entry name" value="Monooxy_af470"/>
</dbReference>
<comment type="caution">
    <text evidence="2">The sequence shown here is derived from an EMBL/GenBank/DDBJ whole genome shotgun (WGS) entry which is preliminary data.</text>
</comment>
<evidence type="ECO:0000256" key="1">
    <source>
        <dbReference type="SAM" id="Phobius"/>
    </source>
</evidence>
<feature type="transmembrane region" description="Helical" evidence="1">
    <location>
        <begin position="6"/>
        <end position="26"/>
    </location>
</feature>
<dbReference type="AlphaFoldDB" id="A0AAW1PTN3"/>
<dbReference type="EMBL" id="JALJOQ010000010">
    <property type="protein sequence ID" value="KAK9811978.1"/>
    <property type="molecule type" value="Genomic_DNA"/>
</dbReference>
<evidence type="ECO:0008006" key="4">
    <source>
        <dbReference type="Google" id="ProtNLM"/>
    </source>
</evidence>
<sequence length="192" mass="20986">MTNPMASTSVAAAAALVVFLIGLVFIKMMAQNRANSIDVRKIEDDTVRKAGALSAEIEGDFVVFLIGAGINNWWHLLTGKVAETGASMGAMLKELKSLPSEETGFLGGTGWLGNPTIQVQYWRSLEHLHAWARKPKSVHQTTWGRFNRYLAEAAQGMHDEGGVGIWHEAYLVKDGNYEAIYNLMPPLVANAT</sequence>
<proteinExistence type="predicted"/>
<name>A0AAW1PTN3_9CHLO</name>